<keyword evidence="4" id="KW-0630">Potassium</keyword>
<dbReference type="PANTHER" id="PTHR11003:SF346">
    <property type="entry name" value="POTASSIUM CHANNEL SUBFAMILY K MEMBER 18"/>
    <property type="match status" value="1"/>
</dbReference>
<keyword evidence="6" id="KW-0406">Ion transport</keyword>
<protein>
    <recommendedName>
        <fullName evidence="11">Potassium channel domain-containing protein</fullName>
    </recommendedName>
</protein>
<keyword evidence="8" id="KW-0407">Ion channel</keyword>
<evidence type="ECO:0000259" key="11">
    <source>
        <dbReference type="Pfam" id="PF07885"/>
    </source>
</evidence>
<reference evidence="12" key="3">
    <citation type="submission" date="2025-08" db="UniProtKB">
        <authorList>
            <consortium name="Ensembl"/>
        </authorList>
    </citation>
    <scope>IDENTIFICATION</scope>
    <source>
        <strain evidence="12">HSOK</strain>
    </source>
</reference>
<dbReference type="AlphaFoldDB" id="A0A3P9IYF6"/>
<dbReference type="InterPro" id="IPR003280">
    <property type="entry name" value="2pore_dom_K_chnl"/>
</dbReference>
<feature type="domain" description="Potassium channel" evidence="11">
    <location>
        <begin position="96"/>
        <end position="129"/>
    </location>
</feature>
<proteinExistence type="predicted"/>
<reference evidence="12" key="4">
    <citation type="submission" date="2025-09" db="UniProtKB">
        <authorList>
            <consortium name="Ensembl"/>
        </authorList>
    </citation>
    <scope>IDENTIFICATION</scope>
    <source>
        <strain evidence="12">HSOK</strain>
    </source>
</reference>
<dbReference type="GO" id="GO:0005267">
    <property type="term" value="F:potassium channel activity"/>
    <property type="evidence" value="ECO:0007669"/>
    <property type="project" value="InterPro"/>
</dbReference>
<evidence type="ECO:0000256" key="10">
    <source>
        <dbReference type="SAM" id="Phobius"/>
    </source>
</evidence>
<evidence type="ECO:0000256" key="4">
    <source>
        <dbReference type="ARBA" id="ARBA00022958"/>
    </source>
</evidence>
<name>A0A3P9IYF6_ORYLA</name>
<keyword evidence="7 10" id="KW-0472">Membrane</keyword>
<dbReference type="Gene3D" id="1.10.287.70">
    <property type="match status" value="1"/>
</dbReference>
<keyword evidence="3 10" id="KW-0812">Transmembrane</keyword>
<dbReference type="Proteomes" id="UP000265200">
    <property type="component" value="Chromosome 15"/>
</dbReference>
<feature type="transmembrane region" description="Helical" evidence="10">
    <location>
        <begin position="20"/>
        <end position="38"/>
    </location>
</feature>
<evidence type="ECO:0000313" key="12">
    <source>
        <dbReference type="Ensembl" id="ENSORLP00015025115.1"/>
    </source>
</evidence>
<evidence type="ECO:0000256" key="5">
    <source>
        <dbReference type="ARBA" id="ARBA00022989"/>
    </source>
</evidence>
<keyword evidence="2" id="KW-0813">Transport</keyword>
<dbReference type="GO" id="GO:0016020">
    <property type="term" value="C:membrane"/>
    <property type="evidence" value="ECO:0007669"/>
    <property type="project" value="UniProtKB-SubCell"/>
</dbReference>
<evidence type="ECO:0000256" key="6">
    <source>
        <dbReference type="ARBA" id="ARBA00023065"/>
    </source>
</evidence>
<sequence>MSAGSGCEKCAAPLWRVFPHLALCGTLVAYAVLGALIFQRIEGGNKPSKIQEDYREFLGEIVDIVRNHSQNTSCSQSCIVEQVEKKMKKFNSIWFQNPDNWTFFGSMFFCCTVFTTVGYGEIYPVTLSGSALPKLVTRESPGQSIGLTSPGSRRWHLCFQPRYGGPQAPRYSAGASQPGGCPPQVHPAPKQQRDI</sequence>
<evidence type="ECO:0000256" key="7">
    <source>
        <dbReference type="ARBA" id="ARBA00023136"/>
    </source>
</evidence>
<dbReference type="PANTHER" id="PTHR11003">
    <property type="entry name" value="POTASSIUM CHANNEL, SUBFAMILY K"/>
    <property type="match status" value="1"/>
</dbReference>
<dbReference type="Ensembl" id="ENSORLT00015006211.1">
    <property type="protein sequence ID" value="ENSORLP00015025115.1"/>
    <property type="gene ID" value="ENSORLG00015006053.1"/>
</dbReference>
<dbReference type="SUPFAM" id="SSF81324">
    <property type="entry name" value="Voltage-gated potassium channels"/>
    <property type="match status" value="1"/>
</dbReference>
<evidence type="ECO:0000256" key="1">
    <source>
        <dbReference type="ARBA" id="ARBA00004141"/>
    </source>
</evidence>
<evidence type="ECO:0000256" key="9">
    <source>
        <dbReference type="SAM" id="MobiDB-lite"/>
    </source>
</evidence>
<evidence type="ECO:0000256" key="3">
    <source>
        <dbReference type="ARBA" id="ARBA00022692"/>
    </source>
</evidence>
<comment type="subcellular location">
    <subcellularLocation>
        <location evidence="1">Membrane</location>
        <topology evidence="1">Multi-pass membrane protein</topology>
    </subcellularLocation>
</comment>
<feature type="region of interest" description="Disordered" evidence="9">
    <location>
        <begin position="168"/>
        <end position="195"/>
    </location>
</feature>
<evidence type="ECO:0000256" key="2">
    <source>
        <dbReference type="ARBA" id="ARBA00022448"/>
    </source>
</evidence>
<keyword evidence="5 10" id="KW-1133">Transmembrane helix</keyword>
<reference key="1">
    <citation type="journal article" date="2007" name="Nature">
        <title>The medaka draft genome and insights into vertebrate genome evolution.</title>
        <authorList>
            <person name="Kasahara M."/>
            <person name="Naruse K."/>
            <person name="Sasaki S."/>
            <person name="Nakatani Y."/>
            <person name="Qu W."/>
            <person name="Ahsan B."/>
            <person name="Yamada T."/>
            <person name="Nagayasu Y."/>
            <person name="Doi K."/>
            <person name="Kasai Y."/>
            <person name="Jindo T."/>
            <person name="Kobayashi D."/>
            <person name="Shimada A."/>
            <person name="Toyoda A."/>
            <person name="Kuroki Y."/>
            <person name="Fujiyama A."/>
            <person name="Sasaki T."/>
            <person name="Shimizu A."/>
            <person name="Asakawa S."/>
            <person name="Shimizu N."/>
            <person name="Hashimoto S."/>
            <person name="Yang J."/>
            <person name="Lee Y."/>
            <person name="Matsushima K."/>
            <person name="Sugano S."/>
            <person name="Sakaizumi M."/>
            <person name="Narita T."/>
            <person name="Ohishi K."/>
            <person name="Haga S."/>
            <person name="Ohta F."/>
            <person name="Nomoto H."/>
            <person name="Nogata K."/>
            <person name="Morishita T."/>
            <person name="Endo T."/>
            <person name="Shin-I T."/>
            <person name="Takeda H."/>
            <person name="Morishita S."/>
            <person name="Kohara Y."/>
        </authorList>
    </citation>
    <scope>NUCLEOTIDE SEQUENCE [LARGE SCALE GENOMIC DNA]</scope>
    <source>
        <strain>Hd-rR</strain>
    </source>
</reference>
<dbReference type="InterPro" id="IPR013099">
    <property type="entry name" value="K_chnl_dom"/>
</dbReference>
<dbReference type="Pfam" id="PF07885">
    <property type="entry name" value="Ion_trans_2"/>
    <property type="match status" value="1"/>
</dbReference>
<organism evidence="12 13">
    <name type="scientific">Oryzias latipes</name>
    <name type="common">Japanese rice fish</name>
    <name type="synonym">Japanese killifish</name>
    <dbReference type="NCBI Taxonomy" id="8090"/>
    <lineage>
        <taxon>Eukaryota</taxon>
        <taxon>Metazoa</taxon>
        <taxon>Chordata</taxon>
        <taxon>Craniata</taxon>
        <taxon>Vertebrata</taxon>
        <taxon>Euteleostomi</taxon>
        <taxon>Actinopterygii</taxon>
        <taxon>Neopterygii</taxon>
        <taxon>Teleostei</taxon>
        <taxon>Neoteleostei</taxon>
        <taxon>Acanthomorphata</taxon>
        <taxon>Ovalentaria</taxon>
        <taxon>Atherinomorphae</taxon>
        <taxon>Beloniformes</taxon>
        <taxon>Adrianichthyidae</taxon>
        <taxon>Oryziinae</taxon>
        <taxon>Oryzias</taxon>
    </lineage>
</organism>
<evidence type="ECO:0000313" key="13">
    <source>
        <dbReference type="Proteomes" id="UP000265200"/>
    </source>
</evidence>
<evidence type="ECO:0000256" key="8">
    <source>
        <dbReference type="ARBA" id="ARBA00023303"/>
    </source>
</evidence>
<reference evidence="12 13" key="2">
    <citation type="submission" date="2017-04" db="EMBL/GenBank/DDBJ databases">
        <title>CpG methylation of centromeres and impact of large insertions on vertebrate speciation.</title>
        <authorList>
            <person name="Ichikawa K."/>
            <person name="Yoshimura J."/>
            <person name="Morishita S."/>
        </authorList>
    </citation>
    <scope>NUCLEOTIDE SEQUENCE</scope>
    <source>
        <strain evidence="12 13">HSOK</strain>
    </source>
</reference>
<accession>A0A3P9IYF6</accession>